<dbReference type="PANTHER" id="PTHR48086:SF3">
    <property type="entry name" value="SODIUM_PROLINE SYMPORTER"/>
    <property type="match status" value="1"/>
</dbReference>
<dbReference type="EMBL" id="FNKO01000002">
    <property type="protein sequence ID" value="SDR09209.1"/>
    <property type="molecule type" value="Genomic_DNA"/>
</dbReference>
<name>A0A1H1G828_9ACTN</name>
<dbReference type="InterPro" id="IPR011851">
    <property type="entry name" value="Na/Pro_symporter"/>
</dbReference>
<dbReference type="PANTHER" id="PTHR48086">
    <property type="entry name" value="SODIUM/PROLINE SYMPORTER-RELATED"/>
    <property type="match status" value="1"/>
</dbReference>
<keyword evidence="3 14" id="KW-0813">Transport</keyword>
<proteinExistence type="inferred from homology"/>
<comment type="similarity">
    <text evidence="2 13">Belongs to the sodium:solute symporter (SSF) (TC 2.A.21) family.</text>
</comment>
<feature type="transmembrane region" description="Helical" evidence="14">
    <location>
        <begin position="330"/>
        <end position="356"/>
    </location>
</feature>
<organism evidence="15 16">
    <name type="scientific">Actinopolyspora saharensis</name>
    <dbReference type="NCBI Taxonomy" id="995062"/>
    <lineage>
        <taxon>Bacteria</taxon>
        <taxon>Bacillati</taxon>
        <taxon>Actinomycetota</taxon>
        <taxon>Actinomycetes</taxon>
        <taxon>Actinopolysporales</taxon>
        <taxon>Actinopolysporaceae</taxon>
        <taxon>Actinopolyspora</taxon>
    </lineage>
</organism>
<evidence type="ECO:0000256" key="2">
    <source>
        <dbReference type="ARBA" id="ARBA00006434"/>
    </source>
</evidence>
<feature type="transmembrane region" description="Helical" evidence="14">
    <location>
        <begin position="75"/>
        <end position="94"/>
    </location>
</feature>
<dbReference type="InterPro" id="IPR018212">
    <property type="entry name" value="Na/solute_symporter_CS"/>
</dbReference>
<evidence type="ECO:0000256" key="13">
    <source>
        <dbReference type="RuleBase" id="RU362091"/>
    </source>
</evidence>
<keyword evidence="4 14" id="KW-1003">Cell membrane</keyword>
<dbReference type="AlphaFoldDB" id="A0A1H1G828"/>
<keyword evidence="5 14" id="KW-0812">Transmembrane</keyword>
<evidence type="ECO:0000256" key="1">
    <source>
        <dbReference type="ARBA" id="ARBA00004651"/>
    </source>
</evidence>
<keyword evidence="10 14" id="KW-0472">Membrane</keyword>
<dbReference type="PROSITE" id="PS50283">
    <property type="entry name" value="NA_SOLUT_SYMP_3"/>
    <property type="match status" value="1"/>
</dbReference>
<evidence type="ECO:0000256" key="10">
    <source>
        <dbReference type="ARBA" id="ARBA00023136"/>
    </source>
</evidence>
<dbReference type="Proteomes" id="UP000199301">
    <property type="component" value="Unassembled WGS sequence"/>
</dbReference>
<evidence type="ECO:0000256" key="5">
    <source>
        <dbReference type="ARBA" id="ARBA00022692"/>
    </source>
</evidence>
<dbReference type="GO" id="GO:0005298">
    <property type="term" value="F:proline:sodium symporter activity"/>
    <property type="evidence" value="ECO:0007669"/>
    <property type="project" value="UniProtKB-UniRule"/>
</dbReference>
<accession>A0A1H1G828</accession>
<keyword evidence="8 14" id="KW-0915">Sodium</keyword>
<dbReference type="GO" id="GO:0015824">
    <property type="term" value="P:proline transport"/>
    <property type="evidence" value="ECO:0007669"/>
    <property type="project" value="UniProtKB-UniRule"/>
</dbReference>
<comment type="function">
    <text evidence="14">Catalyzes the sodium-dependent uptake of extracellular L-proline.</text>
</comment>
<feature type="transmembrane region" description="Helical" evidence="14">
    <location>
        <begin position="291"/>
        <end position="310"/>
    </location>
</feature>
<feature type="transmembrane region" description="Helical" evidence="14">
    <location>
        <begin position="247"/>
        <end position="270"/>
    </location>
</feature>
<feature type="transmembrane region" description="Helical" evidence="14">
    <location>
        <begin position="6"/>
        <end position="27"/>
    </location>
</feature>
<dbReference type="CDD" id="cd11475">
    <property type="entry name" value="SLC5sbd_PutP"/>
    <property type="match status" value="1"/>
</dbReference>
<dbReference type="PROSITE" id="PS00457">
    <property type="entry name" value="NA_SOLUT_SYMP_2"/>
    <property type="match status" value="1"/>
</dbReference>
<feature type="transmembrane region" description="Helical" evidence="14">
    <location>
        <begin position="435"/>
        <end position="453"/>
    </location>
</feature>
<dbReference type="GO" id="GO:0015193">
    <property type="term" value="F:L-proline transmembrane transporter activity"/>
    <property type="evidence" value="ECO:0007669"/>
    <property type="project" value="TreeGrafter"/>
</dbReference>
<sequence>MFEISPSVLTTFAAYLVVMIVIGVWVYRRTNTLADFALGGRRLNAPTAALSAQASDMSGWLLLGLPGAVYAQGVGATWIAVGLALGTYLNWLFIAPRLRTYTERASNAVSLSAYLESRFEDRSRALRMVSALVIVVFFTVYVASGLVAGGVLFEDLFGVDSRLAITVSVAVIVLYAFLGGFLAVSFTDVVQGTLMFLALLVLPLIGITLLGGFGGLGSSLAEHSPALLDMGQEASFTDGSWSSGSELGFISIVSLLAWGPGYFGQPHILARFMGIRSVHHIPVARRISISWVLVTLAGTSLVGLVGIGLLDQPLDNPERVFIALAQQLLNPWIAGVLLAAVLAAIMSSADSQLLVASTALTEDFYRAFVNRTASERALVWVGRGAVIVVAIVAYVIALGGGAVLDIVSYAWAGFGSSFGPVILLSLFWSRMTWTGALGGIVGGAVTVVVWQNVDVLNGTGVYAMIPGWAVALLAIVVFNGLGKRPERLWSGDMSEPVEERTTAAAD</sequence>
<keyword evidence="6 14" id="KW-0769">Symport</keyword>
<dbReference type="InterPro" id="IPR001734">
    <property type="entry name" value="Na/solute_symporter"/>
</dbReference>
<evidence type="ECO:0000256" key="7">
    <source>
        <dbReference type="ARBA" id="ARBA00022989"/>
    </source>
</evidence>
<evidence type="ECO:0000256" key="14">
    <source>
        <dbReference type="RuleBase" id="RU366012"/>
    </source>
</evidence>
<keyword evidence="9 14" id="KW-0406">Ion transport</keyword>
<evidence type="ECO:0000256" key="12">
    <source>
        <dbReference type="ARBA" id="ARBA00033708"/>
    </source>
</evidence>
<dbReference type="GO" id="GO:0031402">
    <property type="term" value="F:sodium ion binding"/>
    <property type="evidence" value="ECO:0007669"/>
    <property type="project" value="UniProtKB-UniRule"/>
</dbReference>
<evidence type="ECO:0000256" key="8">
    <source>
        <dbReference type="ARBA" id="ARBA00023053"/>
    </source>
</evidence>
<feature type="transmembrane region" description="Helical" evidence="14">
    <location>
        <begin position="409"/>
        <end position="428"/>
    </location>
</feature>
<dbReference type="OrthoDB" id="9789704at2"/>
<protein>
    <recommendedName>
        <fullName evidence="14">Sodium/proline symporter</fullName>
    </recommendedName>
    <alternativeName>
        <fullName evidence="14">Proline permease</fullName>
    </alternativeName>
</protein>
<feature type="transmembrane region" description="Helical" evidence="14">
    <location>
        <begin position="163"/>
        <end position="184"/>
    </location>
</feature>
<comment type="subcellular location">
    <subcellularLocation>
        <location evidence="1 14">Cell membrane</location>
        <topology evidence="1 14">Multi-pass membrane protein</topology>
    </subcellularLocation>
</comment>
<dbReference type="NCBIfam" id="TIGR00813">
    <property type="entry name" value="sss"/>
    <property type="match status" value="1"/>
</dbReference>
<dbReference type="NCBIfam" id="TIGR02121">
    <property type="entry name" value="Na_Pro_sym"/>
    <property type="match status" value="1"/>
</dbReference>
<gene>
    <name evidence="15" type="ORF">SAMN04489718_3475</name>
</gene>
<dbReference type="InterPro" id="IPR038377">
    <property type="entry name" value="Na/Glc_symporter_sf"/>
</dbReference>
<feature type="transmembrane region" description="Helical" evidence="14">
    <location>
        <begin position="196"/>
        <end position="221"/>
    </location>
</feature>
<dbReference type="InterPro" id="IPR050277">
    <property type="entry name" value="Sodium:Solute_Symporter"/>
</dbReference>
<evidence type="ECO:0000313" key="15">
    <source>
        <dbReference type="EMBL" id="SDR09209.1"/>
    </source>
</evidence>
<evidence type="ECO:0000256" key="6">
    <source>
        <dbReference type="ARBA" id="ARBA00022847"/>
    </source>
</evidence>
<dbReference type="Pfam" id="PF00474">
    <property type="entry name" value="SSF"/>
    <property type="match status" value="1"/>
</dbReference>
<evidence type="ECO:0000256" key="3">
    <source>
        <dbReference type="ARBA" id="ARBA00022448"/>
    </source>
</evidence>
<keyword evidence="14" id="KW-0029">Amino-acid transport</keyword>
<evidence type="ECO:0000256" key="11">
    <source>
        <dbReference type="ARBA" id="ARBA00023201"/>
    </source>
</evidence>
<dbReference type="GO" id="GO:0005886">
    <property type="term" value="C:plasma membrane"/>
    <property type="evidence" value="ECO:0007669"/>
    <property type="project" value="UniProtKB-SubCell"/>
</dbReference>
<evidence type="ECO:0000313" key="16">
    <source>
        <dbReference type="Proteomes" id="UP000199301"/>
    </source>
</evidence>
<reference evidence="16" key="1">
    <citation type="submission" date="2016-10" db="EMBL/GenBank/DDBJ databases">
        <authorList>
            <person name="Varghese N."/>
            <person name="Submissions S."/>
        </authorList>
    </citation>
    <scope>NUCLEOTIDE SEQUENCE [LARGE SCALE GENOMIC DNA]</scope>
    <source>
        <strain evidence="16">DSM 45459</strain>
    </source>
</reference>
<keyword evidence="11 14" id="KW-0739">Sodium transport</keyword>
<keyword evidence="7 14" id="KW-1133">Transmembrane helix</keyword>
<keyword evidence="16" id="KW-1185">Reference proteome</keyword>
<evidence type="ECO:0000256" key="4">
    <source>
        <dbReference type="ARBA" id="ARBA00022475"/>
    </source>
</evidence>
<dbReference type="STRING" id="995062.SAMN04489718_3475"/>
<evidence type="ECO:0000256" key="9">
    <source>
        <dbReference type="ARBA" id="ARBA00023065"/>
    </source>
</evidence>
<dbReference type="RefSeq" id="WP_092525618.1">
    <property type="nucleotide sequence ID" value="NZ_FNKO01000002.1"/>
</dbReference>
<feature type="transmembrane region" description="Helical" evidence="14">
    <location>
        <begin position="128"/>
        <end position="151"/>
    </location>
</feature>
<feature type="transmembrane region" description="Helical" evidence="14">
    <location>
        <begin position="377"/>
        <end position="397"/>
    </location>
</feature>
<feature type="transmembrane region" description="Helical" evidence="14">
    <location>
        <begin position="459"/>
        <end position="481"/>
    </location>
</feature>
<dbReference type="Gene3D" id="1.20.1730.10">
    <property type="entry name" value="Sodium/glucose cotransporter"/>
    <property type="match status" value="1"/>
</dbReference>
<comment type="catalytic activity">
    <reaction evidence="12">
        <text>L-proline(in) + Na(+)(in) = L-proline(out) + Na(+)(out)</text>
        <dbReference type="Rhea" id="RHEA:28967"/>
        <dbReference type="ChEBI" id="CHEBI:29101"/>
        <dbReference type="ChEBI" id="CHEBI:60039"/>
    </reaction>
</comment>